<keyword evidence="12" id="KW-0902">Two-component regulatory system</keyword>
<dbReference type="PROSITE" id="PS50894">
    <property type="entry name" value="HPT"/>
    <property type="match status" value="1"/>
</dbReference>
<evidence type="ECO:0000259" key="20">
    <source>
        <dbReference type="PROSITE" id="PS50113"/>
    </source>
</evidence>
<evidence type="ECO:0000313" key="22">
    <source>
        <dbReference type="EMBL" id="MBJ7552609.1"/>
    </source>
</evidence>
<keyword evidence="23" id="KW-1185">Reference proteome</keyword>
<organism evidence="22 23">
    <name type="scientific">Marinomonas ostreistagni</name>
    <dbReference type="NCBI Taxonomy" id="359209"/>
    <lineage>
        <taxon>Bacteria</taxon>
        <taxon>Pseudomonadati</taxon>
        <taxon>Pseudomonadota</taxon>
        <taxon>Gammaproteobacteria</taxon>
        <taxon>Oceanospirillales</taxon>
        <taxon>Oceanospirillaceae</taxon>
        <taxon>Marinomonas</taxon>
    </lineage>
</organism>
<dbReference type="PROSITE" id="PS50110">
    <property type="entry name" value="RESPONSE_REGULATORY"/>
    <property type="match status" value="1"/>
</dbReference>
<dbReference type="Proteomes" id="UP000598488">
    <property type="component" value="Unassembled WGS sequence"/>
</dbReference>
<dbReference type="SUPFAM" id="SSF55874">
    <property type="entry name" value="ATPase domain of HSP90 chaperone/DNA topoisomerase II/histidine kinase"/>
    <property type="match status" value="1"/>
</dbReference>
<dbReference type="InterPro" id="IPR036097">
    <property type="entry name" value="HisK_dim/P_sf"/>
</dbReference>
<dbReference type="InterPro" id="IPR004358">
    <property type="entry name" value="Sig_transdc_His_kin-like_C"/>
</dbReference>
<name>A0ABS0ZG20_9GAMM</name>
<keyword evidence="5 15" id="KW-0597">Phosphoprotein</keyword>
<evidence type="ECO:0000256" key="3">
    <source>
        <dbReference type="ARBA" id="ARBA00012438"/>
    </source>
</evidence>
<dbReference type="RefSeq" id="WP_199464149.1">
    <property type="nucleotide sequence ID" value="NZ_JAEMUH010000024.1"/>
</dbReference>
<dbReference type="Pfam" id="PF13426">
    <property type="entry name" value="PAS_9"/>
    <property type="match status" value="1"/>
</dbReference>
<dbReference type="InterPro" id="IPR029151">
    <property type="entry name" value="Sensor-like_sf"/>
</dbReference>
<dbReference type="InterPro" id="IPR035965">
    <property type="entry name" value="PAS-like_dom_sf"/>
</dbReference>
<comment type="catalytic activity">
    <reaction evidence="1">
        <text>ATP + protein L-histidine = ADP + protein N-phospho-L-histidine.</text>
        <dbReference type="EC" id="2.7.13.3"/>
    </reaction>
</comment>
<dbReference type="Pfam" id="PF02518">
    <property type="entry name" value="HATPase_c"/>
    <property type="match status" value="1"/>
</dbReference>
<feature type="transmembrane region" description="Helical" evidence="16">
    <location>
        <begin position="66"/>
        <end position="85"/>
    </location>
</feature>
<dbReference type="InterPro" id="IPR003661">
    <property type="entry name" value="HisK_dim/P_dom"/>
</dbReference>
<dbReference type="Gene3D" id="3.30.565.10">
    <property type="entry name" value="Histidine kinase-like ATPase, C-terminal domain"/>
    <property type="match status" value="1"/>
</dbReference>
<dbReference type="SMART" id="SM00388">
    <property type="entry name" value="HisKA"/>
    <property type="match status" value="1"/>
</dbReference>
<dbReference type="SMART" id="SM00387">
    <property type="entry name" value="HATPase_c"/>
    <property type="match status" value="1"/>
</dbReference>
<feature type="transmembrane region" description="Helical" evidence="16">
    <location>
        <begin position="211"/>
        <end position="235"/>
    </location>
</feature>
<evidence type="ECO:0000256" key="1">
    <source>
        <dbReference type="ARBA" id="ARBA00000085"/>
    </source>
</evidence>
<evidence type="ECO:0000256" key="16">
    <source>
        <dbReference type="SAM" id="Phobius"/>
    </source>
</evidence>
<feature type="domain" description="HPt" evidence="21">
    <location>
        <begin position="1280"/>
        <end position="1385"/>
    </location>
</feature>
<feature type="domain" description="Histidine kinase" evidence="17">
    <location>
        <begin position="733"/>
        <end position="954"/>
    </location>
</feature>
<evidence type="ECO:0000313" key="23">
    <source>
        <dbReference type="Proteomes" id="UP000598488"/>
    </source>
</evidence>
<dbReference type="CDD" id="cd17546">
    <property type="entry name" value="REC_hyHK_CKI1_RcsC-like"/>
    <property type="match status" value="1"/>
</dbReference>
<dbReference type="PRINTS" id="PR00344">
    <property type="entry name" value="BCTRLSENSOR"/>
</dbReference>
<dbReference type="CDD" id="cd16922">
    <property type="entry name" value="HATPase_EvgS-ArcB-TorS-like"/>
    <property type="match status" value="1"/>
</dbReference>
<dbReference type="InterPro" id="IPR011006">
    <property type="entry name" value="CheY-like_superfamily"/>
</dbReference>
<dbReference type="CDD" id="cd00130">
    <property type="entry name" value="PAS"/>
    <property type="match status" value="1"/>
</dbReference>
<dbReference type="Pfam" id="PF01627">
    <property type="entry name" value="Hpt"/>
    <property type="match status" value="1"/>
</dbReference>
<dbReference type="EC" id="2.7.13.3" evidence="3"/>
<accession>A0ABS0ZG20</accession>
<dbReference type="SUPFAM" id="SSF52172">
    <property type="entry name" value="CheY-like"/>
    <property type="match status" value="1"/>
</dbReference>
<keyword evidence="11 16" id="KW-1133">Transmembrane helix</keyword>
<gene>
    <name evidence="22" type="ORF">JHD44_18210</name>
</gene>
<dbReference type="InterPro" id="IPR036890">
    <property type="entry name" value="HATPase_C_sf"/>
</dbReference>
<evidence type="ECO:0000256" key="13">
    <source>
        <dbReference type="ARBA" id="ARBA00023136"/>
    </source>
</evidence>
<dbReference type="SMART" id="SM00448">
    <property type="entry name" value="REC"/>
    <property type="match status" value="1"/>
</dbReference>
<evidence type="ECO:0000256" key="2">
    <source>
        <dbReference type="ARBA" id="ARBA00004651"/>
    </source>
</evidence>
<keyword evidence="7 16" id="KW-0812">Transmembrane</keyword>
<dbReference type="InterPro" id="IPR000014">
    <property type="entry name" value="PAS"/>
</dbReference>
<dbReference type="InterPro" id="IPR001789">
    <property type="entry name" value="Sig_transdc_resp-reg_receiver"/>
</dbReference>
<evidence type="ECO:0000256" key="9">
    <source>
        <dbReference type="ARBA" id="ARBA00022777"/>
    </source>
</evidence>
<dbReference type="PROSITE" id="PS50112">
    <property type="entry name" value="PAS"/>
    <property type="match status" value="1"/>
</dbReference>
<dbReference type="Gene3D" id="3.40.50.2300">
    <property type="match status" value="1"/>
</dbReference>
<dbReference type="CDD" id="cd00082">
    <property type="entry name" value="HisKA"/>
    <property type="match status" value="1"/>
</dbReference>
<comment type="subcellular location">
    <subcellularLocation>
        <location evidence="2">Cell membrane</location>
        <topology evidence="2">Multi-pass membrane protein</topology>
    </subcellularLocation>
</comment>
<feature type="modified residue" description="Phosphohistidine" evidence="14">
    <location>
        <position position="1319"/>
    </location>
</feature>
<feature type="modified residue" description="4-aspartylphosphate" evidence="15">
    <location>
        <position position="1169"/>
    </location>
</feature>
<dbReference type="Pfam" id="PF00512">
    <property type="entry name" value="HisKA"/>
    <property type="match status" value="1"/>
</dbReference>
<feature type="transmembrane region" description="Helical" evidence="16">
    <location>
        <begin position="256"/>
        <end position="279"/>
    </location>
</feature>
<dbReference type="SMART" id="SM00086">
    <property type="entry name" value="PAC"/>
    <property type="match status" value="1"/>
</dbReference>
<dbReference type="InterPro" id="IPR003594">
    <property type="entry name" value="HATPase_dom"/>
</dbReference>
<dbReference type="PROSITE" id="PS50109">
    <property type="entry name" value="HIS_KIN"/>
    <property type="match status" value="1"/>
</dbReference>
<keyword evidence="9" id="KW-0418">Kinase</keyword>
<dbReference type="Gene3D" id="1.20.120.160">
    <property type="entry name" value="HPT domain"/>
    <property type="match status" value="1"/>
</dbReference>
<evidence type="ECO:0000259" key="18">
    <source>
        <dbReference type="PROSITE" id="PS50110"/>
    </source>
</evidence>
<evidence type="ECO:0000256" key="8">
    <source>
        <dbReference type="ARBA" id="ARBA00022741"/>
    </source>
</evidence>
<feature type="domain" description="PAC" evidence="20">
    <location>
        <begin position="663"/>
        <end position="715"/>
    </location>
</feature>
<keyword evidence="13 16" id="KW-0472">Membrane</keyword>
<evidence type="ECO:0000256" key="14">
    <source>
        <dbReference type="PROSITE-ProRule" id="PRU00110"/>
    </source>
</evidence>
<dbReference type="InterPro" id="IPR036641">
    <property type="entry name" value="HPT_dom_sf"/>
</dbReference>
<dbReference type="EMBL" id="JAEMUH010000024">
    <property type="protein sequence ID" value="MBJ7552609.1"/>
    <property type="molecule type" value="Genomic_DNA"/>
</dbReference>
<dbReference type="SUPFAM" id="SSF55785">
    <property type="entry name" value="PYP-like sensor domain (PAS domain)"/>
    <property type="match status" value="1"/>
</dbReference>
<keyword evidence="8" id="KW-0547">Nucleotide-binding</keyword>
<dbReference type="SUPFAM" id="SSF47226">
    <property type="entry name" value="Histidine-containing phosphotransfer domain, HPT domain"/>
    <property type="match status" value="1"/>
</dbReference>
<feature type="transmembrane region" description="Helical" evidence="16">
    <location>
        <begin position="97"/>
        <end position="114"/>
    </location>
</feature>
<keyword evidence="6" id="KW-0808">Transferase</keyword>
<evidence type="ECO:0000256" key="7">
    <source>
        <dbReference type="ARBA" id="ARBA00022692"/>
    </source>
</evidence>
<evidence type="ECO:0000259" key="17">
    <source>
        <dbReference type="PROSITE" id="PS50109"/>
    </source>
</evidence>
<dbReference type="SMART" id="SM00091">
    <property type="entry name" value="PAS"/>
    <property type="match status" value="1"/>
</dbReference>
<feature type="transmembrane region" description="Helical" evidence="16">
    <location>
        <begin position="134"/>
        <end position="151"/>
    </location>
</feature>
<evidence type="ECO:0000256" key="5">
    <source>
        <dbReference type="ARBA" id="ARBA00022553"/>
    </source>
</evidence>
<dbReference type="InterPro" id="IPR005467">
    <property type="entry name" value="His_kinase_dom"/>
</dbReference>
<dbReference type="NCBIfam" id="TIGR00229">
    <property type="entry name" value="sensory_box"/>
    <property type="match status" value="1"/>
</dbReference>
<dbReference type="Gene3D" id="3.30.450.20">
    <property type="entry name" value="PAS domain"/>
    <property type="match status" value="2"/>
</dbReference>
<evidence type="ECO:0000256" key="12">
    <source>
        <dbReference type="ARBA" id="ARBA00023012"/>
    </source>
</evidence>
<dbReference type="SUPFAM" id="SSF103190">
    <property type="entry name" value="Sensory domain-like"/>
    <property type="match status" value="1"/>
</dbReference>
<sequence length="1458" mass="164095">MIWIFSALIIGYTSIYAAFRELSSGITISTFYRTLRGSIALVSGVSCTELIFHNIYFDHESHITNILPILIWYASAFVMSFLVVFRFNSISNEHCNLLNIHSALVSLLVITLNLSTLESEGLSALTALRSPMFWLWSIITFSIITFAFYACKLVSRVLKRPSMLDYRYFTRPIMLVFCIIIIQILSDYLYSPMSTYKNLENHYLNISKEQFLISIIIISSLISSFLLGSNFYSRYLGSEIKYIQELHYSRPSSHTFWQAFIALLALSFLILSLVFWLQWSASLKQSQRVSEVTVRNAIIGIHKEIEQVVHDIQSVKKSFLIDPNALIYSTSYREKFQSFFEGYSLSSERYDYISVLNHEGDEVARLDNNRSTPIFSAGKHFGDIDYTLEKGLGSSLERNEFFVSHVSLAHIKNKPTMPLTPILKVGAPIFNSEDKNIGLLIFTYRFERIASLLKQYFPNNKNIFLLNEANRVLLHLDKEDHWDHLLSSSNFRFLELEKSTLAQGEVYSEKRQSHILYSAAFPKSIEHSPHSYIPTWHLAIKTDYPKISLTVWDQVIIIFLLTSAFFLAKLISRSVLSDITNKRKISELLNEVGYQKQALDEHAIVSITDQRGNITYVNDKFCEISGYEPSELIGENHRILKSDEHPPAFFRTLWRTISSGQIWSGEIKNFRKNGSIYWVNATILPIKGVTGKVERYIAVRTDITESRAMATILENALKDAHQASEAKNRFLANISHEIRTPMNAIIGLTEACLISPNKSNQQELMQKVNTSANSLLRIINDILDFSKMEAGKLDIEEIPFSLEHVIDEHALIHQSVAKSKHIHLLTGIDSNVPEHLIGDPLRIGQVLSNLVSNALKFTSSGEVIVYVKVIHTKGEFVELEFSVNDTGNGMSDDQVAKLFSPFSQADVSTTRKFGGTGLGLSICKSLVELMGGQISAESQLNKGSIFRFTLPLKVNKNEPENIPNKVRGELVKSRILLIDFVGISRQNYIRYAKAFQMQLDVCSTHLEAKKLLQSDINYDYIIVDSYYISSELEALLSSLNHIAAAQNLSSLILVDYEENDTGYQAWHTSVKLLSPPISQSSLLDCMSSTNRESHSASTWNTLENVQSINIADPSALAQVKVLIVEDNEINQLVISEIFKQWLIPFVLANNGQEAIHAVQQDHFDLILMDIQMPIMDGYDACKEIRALGENYKNLPIIALTANTSAQDIQKAIKSGMDDHVSKPINRQQLQDVILKYVNLNGSPVNTGAPNEITSEKLTQRMLNALPNVDVQGSLNRLGVEPQFYLKLLSSFSLTATTNIEKARNAILEDSQEELSHIFHTLKGVAGNLGATSLYKQAQTLEQDTISGQFTQEAFETFAQEAMAICKTIAFLCTSEDTSENNLSTSTSTPHTLSLSSCQDLLALVDAFDTKANGSVRALVNAQAGTDIHKDLAQVESLLNRYDFDEAANVLRKIMDTLL</sequence>
<feature type="domain" description="PAS" evidence="19">
    <location>
        <begin position="605"/>
        <end position="636"/>
    </location>
</feature>
<evidence type="ECO:0000256" key="10">
    <source>
        <dbReference type="ARBA" id="ARBA00022840"/>
    </source>
</evidence>
<feature type="domain" description="Response regulatory" evidence="18">
    <location>
        <begin position="1120"/>
        <end position="1237"/>
    </location>
</feature>
<feature type="transmembrane region" description="Helical" evidence="16">
    <location>
        <begin position="172"/>
        <end position="191"/>
    </location>
</feature>
<evidence type="ECO:0000256" key="6">
    <source>
        <dbReference type="ARBA" id="ARBA00022679"/>
    </source>
</evidence>
<dbReference type="PANTHER" id="PTHR45339">
    <property type="entry name" value="HYBRID SIGNAL TRANSDUCTION HISTIDINE KINASE J"/>
    <property type="match status" value="1"/>
</dbReference>
<dbReference type="PANTHER" id="PTHR45339:SF1">
    <property type="entry name" value="HYBRID SIGNAL TRANSDUCTION HISTIDINE KINASE J"/>
    <property type="match status" value="1"/>
</dbReference>
<comment type="caution">
    <text evidence="22">The sequence shown here is derived from an EMBL/GenBank/DDBJ whole genome shotgun (WGS) entry which is preliminary data.</text>
</comment>
<dbReference type="InterPro" id="IPR000700">
    <property type="entry name" value="PAS-assoc_C"/>
</dbReference>
<evidence type="ECO:0000259" key="19">
    <source>
        <dbReference type="PROSITE" id="PS50112"/>
    </source>
</evidence>
<dbReference type="InterPro" id="IPR008207">
    <property type="entry name" value="Sig_transdc_His_kin_Hpt_dom"/>
</dbReference>
<proteinExistence type="predicted"/>
<reference evidence="22 23" key="1">
    <citation type="submission" date="2020-12" db="EMBL/GenBank/DDBJ databases">
        <title>Comparative genome analysis of fungal antagonists Marinomonas ostreistagni 398 and M. spartinae 468.</title>
        <authorList>
            <person name="Fields J.L."/>
            <person name="Mavrodi O.V."/>
            <person name="Biber P.D."/>
            <person name="Indest K.J."/>
            <person name="Mavrodi D.V."/>
        </authorList>
    </citation>
    <scope>NUCLEOTIDE SEQUENCE [LARGE SCALE GENOMIC DNA]</scope>
    <source>
        <strain evidence="22 23">USM7</strain>
    </source>
</reference>
<evidence type="ECO:0000259" key="21">
    <source>
        <dbReference type="PROSITE" id="PS50894"/>
    </source>
</evidence>
<keyword evidence="10" id="KW-0067">ATP-binding</keyword>
<evidence type="ECO:0000256" key="11">
    <source>
        <dbReference type="ARBA" id="ARBA00022989"/>
    </source>
</evidence>
<dbReference type="Pfam" id="PF00072">
    <property type="entry name" value="Response_reg"/>
    <property type="match status" value="1"/>
</dbReference>
<dbReference type="Gene3D" id="1.10.287.130">
    <property type="match status" value="1"/>
</dbReference>
<evidence type="ECO:0000256" key="4">
    <source>
        <dbReference type="ARBA" id="ARBA00022475"/>
    </source>
</evidence>
<evidence type="ECO:0000256" key="15">
    <source>
        <dbReference type="PROSITE-ProRule" id="PRU00169"/>
    </source>
</evidence>
<keyword evidence="4" id="KW-1003">Cell membrane</keyword>
<protein>
    <recommendedName>
        <fullName evidence="3">histidine kinase</fullName>
        <ecNumber evidence="3">2.7.13.3</ecNumber>
    </recommendedName>
</protein>
<dbReference type="PROSITE" id="PS50113">
    <property type="entry name" value="PAC"/>
    <property type="match status" value="1"/>
</dbReference>
<dbReference type="SUPFAM" id="SSF47384">
    <property type="entry name" value="Homodimeric domain of signal transducing histidine kinase"/>
    <property type="match status" value="1"/>
</dbReference>
<dbReference type="InterPro" id="IPR001610">
    <property type="entry name" value="PAC"/>
</dbReference>